<dbReference type="SUPFAM" id="SSF48452">
    <property type="entry name" value="TPR-like"/>
    <property type="match status" value="1"/>
</dbReference>
<dbReference type="Gene3D" id="1.25.40.10">
    <property type="entry name" value="Tetratricopeptide repeat domain"/>
    <property type="match status" value="2"/>
</dbReference>
<feature type="compositionally biased region" description="Acidic residues" evidence="1">
    <location>
        <begin position="254"/>
        <end position="275"/>
    </location>
</feature>
<feature type="compositionally biased region" description="Low complexity" evidence="1">
    <location>
        <begin position="415"/>
        <end position="431"/>
    </location>
</feature>
<feature type="region of interest" description="Disordered" evidence="1">
    <location>
        <begin position="1"/>
        <end position="25"/>
    </location>
</feature>
<dbReference type="AlphaFoldDB" id="C1MS59"/>
<keyword evidence="3" id="KW-1185">Reference proteome</keyword>
<feature type="region of interest" description="Disordered" evidence="1">
    <location>
        <begin position="234"/>
        <end position="298"/>
    </location>
</feature>
<proteinExistence type="predicted"/>
<dbReference type="Gene3D" id="2.30.29.30">
    <property type="entry name" value="Pleckstrin-homology domain (PH domain)/Phosphotyrosine-binding domain (PTB)"/>
    <property type="match status" value="1"/>
</dbReference>
<protein>
    <submittedName>
        <fullName evidence="2">Ph-domain-containing protein</fullName>
    </submittedName>
</protein>
<accession>C1MS59</accession>
<dbReference type="RefSeq" id="XP_003058629.1">
    <property type="nucleotide sequence ID" value="XM_003058583.1"/>
</dbReference>
<dbReference type="CDD" id="cd00821">
    <property type="entry name" value="PH"/>
    <property type="match status" value="1"/>
</dbReference>
<feature type="compositionally biased region" description="Gly residues" evidence="1">
    <location>
        <begin position="234"/>
        <end position="245"/>
    </location>
</feature>
<dbReference type="GeneID" id="9684068"/>
<dbReference type="SUPFAM" id="SSF50729">
    <property type="entry name" value="PH domain-like"/>
    <property type="match status" value="1"/>
</dbReference>
<reference evidence="2 3" key="1">
    <citation type="journal article" date="2009" name="Science">
        <title>Green evolution and dynamic adaptations revealed by genomes of the marine picoeukaryotes Micromonas.</title>
        <authorList>
            <person name="Worden A.Z."/>
            <person name="Lee J.H."/>
            <person name="Mock T."/>
            <person name="Rouze P."/>
            <person name="Simmons M.P."/>
            <person name="Aerts A.L."/>
            <person name="Allen A.E."/>
            <person name="Cuvelier M.L."/>
            <person name="Derelle E."/>
            <person name="Everett M.V."/>
            <person name="Foulon E."/>
            <person name="Grimwood J."/>
            <person name="Gundlach H."/>
            <person name="Henrissat B."/>
            <person name="Napoli C."/>
            <person name="McDonald S.M."/>
            <person name="Parker M.S."/>
            <person name="Rombauts S."/>
            <person name="Salamov A."/>
            <person name="Von Dassow P."/>
            <person name="Badger J.H."/>
            <person name="Coutinho P.M."/>
            <person name="Demir E."/>
            <person name="Dubchak I."/>
            <person name="Gentemann C."/>
            <person name="Eikrem W."/>
            <person name="Gready J.E."/>
            <person name="John U."/>
            <person name="Lanier W."/>
            <person name="Lindquist E.A."/>
            <person name="Lucas S."/>
            <person name="Mayer K.F."/>
            <person name="Moreau H."/>
            <person name="Not F."/>
            <person name="Otillar R."/>
            <person name="Panaud O."/>
            <person name="Pangilinan J."/>
            <person name="Paulsen I."/>
            <person name="Piegu B."/>
            <person name="Poliakov A."/>
            <person name="Robbens S."/>
            <person name="Schmutz J."/>
            <person name="Toulza E."/>
            <person name="Wyss T."/>
            <person name="Zelensky A."/>
            <person name="Zhou K."/>
            <person name="Armbrust E.V."/>
            <person name="Bhattacharya D."/>
            <person name="Goodenough U.W."/>
            <person name="Van de Peer Y."/>
            <person name="Grigoriev I.V."/>
        </authorList>
    </citation>
    <scope>NUCLEOTIDE SEQUENCE [LARGE SCALE GENOMIC DNA]</scope>
    <source>
        <strain evidence="2 3">CCMP1545</strain>
    </source>
</reference>
<dbReference type="OrthoDB" id="548564at2759"/>
<feature type="compositionally biased region" description="Acidic residues" evidence="1">
    <location>
        <begin position="377"/>
        <end position="389"/>
    </location>
</feature>
<evidence type="ECO:0000313" key="3">
    <source>
        <dbReference type="Proteomes" id="UP000001876"/>
    </source>
</evidence>
<gene>
    <name evidence="2" type="ORF">MICPUCDRAFT_47387</name>
</gene>
<dbReference type="InterPro" id="IPR053277">
    <property type="entry name" value="Endomembrane_traffic_mod"/>
</dbReference>
<dbReference type="PANTHER" id="PTHR45005:SF2">
    <property type="entry name" value="PROTEIN HLB1"/>
    <property type="match status" value="1"/>
</dbReference>
<dbReference type="eggNOG" id="ENOG502QR9B">
    <property type="taxonomic scope" value="Eukaryota"/>
</dbReference>
<evidence type="ECO:0000313" key="2">
    <source>
        <dbReference type="EMBL" id="EEH57084.1"/>
    </source>
</evidence>
<feature type="region of interest" description="Disordered" evidence="1">
    <location>
        <begin position="372"/>
        <end position="437"/>
    </location>
</feature>
<dbReference type="PANTHER" id="PTHR45005">
    <property type="match status" value="1"/>
</dbReference>
<dbReference type="EMBL" id="GG663739">
    <property type="protein sequence ID" value="EEH57084.1"/>
    <property type="molecule type" value="Genomic_DNA"/>
</dbReference>
<name>C1MS59_MICPC</name>
<dbReference type="OMA" id="HECSREA"/>
<dbReference type="Proteomes" id="UP000001876">
    <property type="component" value="Unassembled WGS sequence"/>
</dbReference>
<dbReference type="STRING" id="564608.C1MS59"/>
<dbReference type="InterPro" id="IPR011990">
    <property type="entry name" value="TPR-like_helical_dom_sf"/>
</dbReference>
<organism evidence="3">
    <name type="scientific">Micromonas pusilla (strain CCMP1545)</name>
    <name type="common">Picoplanktonic green alga</name>
    <dbReference type="NCBI Taxonomy" id="564608"/>
    <lineage>
        <taxon>Eukaryota</taxon>
        <taxon>Viridiplantae</taxon>
        <taxon>Chlorophyta</taxon>
        <taxon>Mamiellophyceae</taxon>
        <taxon>Mamiellales</taxon>
        <taxon>Mamiellaceae</taxon>
        <taxon>Micromonas</taxon>
    </lineage>
</organism>
<sequence>MAATGPESPKAVTSPRDSENASTSAGKWIHYGGVEIRTRLGGENGAFDGQDRMLSMRADRHKDAASRDPDDFDALYSWALVLQEQAERAEAKGADASRRSDLLAKACARYDAAHRCRPRSHSTLYNWGIALGDRARMSADAPTARQLWGEACDKYRAAVECDVAKTQSTQALNNWGLALQQLATVSRERDEKRRRLLAAVGRFREAIRRDPSFHRAVYNLGTIMYALSEMARSTGGGGGGGPGGGGRRKRNADADAEDDDSDSDADADDSDDGSDDGGSHSGGDDAHGVGAESAPRTPAALQTAAATYICCAQASPGARPVYASSLRLVRRCLPAPALRAGTLLASPPSLPTATSGCWRERRFVLDHEAFWTAPGEGGDDDADDDADDADDRRGLGPLGSWASVPRPTPARGFADADPNDATTTTTTTAPASSGGTRWGVHVNMEDVVSVQPCADASLPRPGHGFRVGLRDGRGHFFVARSEAEREGWVDALTLTRALVCGGRGDALRRELANAGRASQ</sequence>
<evidence type="ECO:0000256" key="1">
    <source>
        <dbReference type="SAM" id="MobiDB-lite"/>
    </source>
</evidence>
<dbReference type="InterPro" id="IPR011993">
    <property type="entry name" value="PH-like_dom_sf"/>
</dbReference>
<dbReference type="KEGG" id="mpp:MICPUCDRAFT_47387"/>